<accession>A0A369WAP1</accession>
<reference evidence="3" key="1">
    <citation type="submission" date="2018-07" db="EMBL/GenBank/DDBJ databases">
        <authorList>
            <person name="Liu B.-T."/>
            <person name="Du Z."/>
        </authorList>
    </citation>
    <scope>NUCLEOTIDE SEQUENCE [LARGE SCALE GENOMIC DNA]</scope>
    <source>
        <strain evidence="3">XYN52</strain>
    </source>
</reference>
<organism evidence="2 3">
    <name type="scientific">Pelagibacterium lacus</name>
    <dbReference type="NCBI Taxonomy" id="2282655"/>
    <lineage>
        <taxon>Bacteria</taxon>
        <taxon>Pseudomonadati</taxon>
        <taxon>Pseudomonadota</taxon>
        <taxon>Alphaproteobacteria</taxon>
        <taxon>Hyphomicrobiales</taxon>
        <taxon>Devosiaceae</taxon>
        <taxon>Pelagibacterium</taxon>
    </lineage>
</organism>
<dbReference type="AlphaFoldDB" id="A0A369WAP1"/>
<gene>
    <name evidence="2" type="ORF">DVH29_00460</name>
</gene>
<dbReference type="OrthoDB" id="7950342at2"/>
<feature type="signal peptide" evidence="1">
    <location>
        <begin position="1"/>
        <end position="29"/>
    </location>
</feature>
<keyword evidence="3" id="KW-1185">Reference proteome</keyword>
<dbReference type="EMBL" id="QQNH01000001">
    <property type="protein sequence ID" value="RDE10460.1"/>
    <property type="molecule type" value="Genomic_DNA"/>
</dbReference>
<sequence length="99" mass="10170">MKTSLLSRLTSLALALCLFLPLGVAPGMAQGQCWDNAAIQAALDQGQIRPVAAVLAREGVNPATEVLSVRVCDQGSGPVYVLAVLGPGGEARNLTLSAR</sequence>
<comment type="caution">
    <text evidence="2">The sequence shown here is derived from an EMBL/GenBank/DDBJ whole genome shotgun (WGS) entry which is preliminary data.</text>
</comment>
<evidence type="ECO:0000313" key="2">
    <source>
        <dbReference type="EMBL" id="RDE10460.1"/>
    </source>
</evidence>
<name>A0A369WAP1_9HYPH</name>
<keyword evidence="1" id="KW-0732">Signal</keyword>
<proteinExistence type="predicted"/>
<feature type="chain" id="PRO_5017025990" description="PepSY domain-containing protein" evidence="1">
    <location>
        <begin position="30"/>
        <end position="99"/>
    </location>
</feature>
<evidence type="ECO:0008006" key="4">
    <source>
        <dbReference type="Google" id="ProtNLM"/>
    </source>
</evidence>
<evidence type="ECO:0000313" key="3">
    <source>
        <dbReference type="Proteomes" id="UP000253759"/>
    </source>
</evidence>
<evidence type="ECO:0000256" key="1">
    <source>
        <dbReference type="SAM" id="SignalP"/>
    </source>
</evidence>
<dbReference type="RefSeq" id="WP_114644182.1">
    <property type="nucleotide sequence ID" value="NZ_QQNH01000001.1"/>
</dbReference>
<dbReference type="Proteomes" id="UP000253759">
    <property type="component" value="Unassembled WGS sequence"/>
</dbReference>
<protein>
    <recommendedName>
        <fullName evidence="4">PepSY domain-containing protein</fullName>
    </recommendedName>
</protein>